<dbReference type="EMBL" id="MU839842">
    <property type="protein sequence ID" value="KAK1751243.1"/>
    <property type="molecule type" value="Genomic_DNA"/>
</dbReference>
<keyword evidence="1" id="KW-0812">Transmembrane</keyword>
<proteinExistence type="predicted"/>
<evidence type="ECO:0000313" key="3">
    <source>
        <dbReference type="Proteomes" id="UP001239445"/>
    </source>
</evidence>
<dbReference type="Pfam" id="PF11915">
    <property type="entry name" value="DUF3433"/>
    <property type="match status" value="2"/>
</dbReference>
<sequence length="610" mass="64722">MAAAEKQLVAIDGGSGPKADDALPAPAPVLKIVTLTDPVNGEPTLTVTRLEASAGPLATTLTLRDRSGTPTATVTAFPSKTSTIVTLTDAAGHPTATVTIPPVLETETLRDEAGNPTATVTFARPPASTPTVITLTNSLGVPTLTLTITPTATYTPVRGPPTAAPHVPGSRSTSGFHLITPAEYGLASFLPVLLVTPVCILAQIITTAIRTMLPFHTMSASDGGVPSPYSLTLPSEGIPGILAGIKILIKYRDPVAALSDLFTLLAAVAAALSSEAVGVQLYGASCGADHFDGCFMGIAVFRGPNTALTVMLCVALAVLLGLVFALSRWRTGLDQADGREVMSLGVTARLVGHSKTAGLLRGVFSCQRGPKLTEKEVAEGLQGWGFGLGWYVDTEDEEKYGIIAVPGRSDPRDYGKQRTLAHGGRERQWKVPEMGWARQPTTSWSSLGGLVLLGGLLSLILYYETTDGHTSFEEFMLGQNFGTRILFTTLGLVISLFWDGYYARMSMMEVYRQLDMSPGSVSCAALISPPAVAYTGIFDHFKRREWFVAIVAGNAIIANVSPILLSNVPFNPSQTWTMHLVCAWMTVSFLGMMILTLLFGAMFVRHPKLG</sequence>
<organism evidence="2 3">
    <name type="scientific">Echria macrotheca</name>
    <dbReference type="NCBI Taxonomy" id="438768"/>
    <lineage>
        <taxon>Eukaryota</taxon>
        <taxon>Fungi</taxon>
        <taxon>Dikarya</taxon>
        <taxon>Ascomycota</taxon>
        <taxon>Pezizomycotina</taxon>
        <taxon>Sordariomycetes</taxon>
        <taxon>Sordariomycetidae</taxon>
        <taxon>Sordariales</taxon>
        <taxon>Schizotheciaceae</taxon>
        <taxon>Echria</taxon>
    </lineage>
</organism>
<feature type="transmembrane region" description="Helical" evidence="1">
    <location>
        <begin position="577"/>
        <end position="604"/>
    </location>
</feature>
<feature type="transmembrane region" description="Helical" evidence="1">
    <location>
        <begin position="546"/>
        <end position="565"/>
    </location>
</feature>
<feature type="transmembrane region" description="Helical" evidence="1">
    <location>
        <begin position="306"/>
        <end position="326"/>
    </location>
</feature>
<evidence type="ECO:0000313" key="2">
    <source>
        <dbReference type="EMBL" id="KAK1751243.1"/>
    </source>
</evidence>
<keyword evidence="3" id="KW-1185">Reference proteome</keyword>
<dbReference type="InterPro" id="IPR021840">
    <property type="entry name" value="DUF3433"/>
</dbReference>
<keyword evidence="1" id="KW-1133">Transmembrane helix</keyword>
<name>A0AAJ0F5D1_9PEZI</name>
<reference evidence="2" key="1">
    <citation type="submission" date="2023-06" db="EMBL/GenBank/DDBJ databases">
        <title>Genome-scale phylogeny and comparative genomics of the fungal order Sordariales.</title>
        <authorList>
            <consortium name="Lawrence Berkeley National Laboratory"/>
            <person name="Hensen N."/>
            <person name="Bonometti L."/>
            <person name="Westerberg I."/>
            <person name="Brannstrom I.O."/>
            <person name="Guillou S."/>
            <person name="Cros-Aarteil S."/>
            <person name="Calhoun S."/>
            <person name="Haridas S."/>
            <person name="Kuo A."/>
            <person name="Mondo S."/>
            <person name="Pangilinan J."/>
            <person name="Riley R."/>
            <person name="Labutti K."/>
            <person name="Andreopoulos B."/>
            <person name="Lipzen A."/>
            <person name="Chen C."/>
            <person name="Yanf M."/>
            <person name="Daum C."/>
            <person name="Ng V."/>
            <person name="Clum A."/>
            <person name="Steindorff A."/>
            <person name="Ohm R."/>
            <person name="Martin F."/>
            <person name="Silar P."/>
            <person name="Natvig D."/>
            <person name="Lalanne C."/>
            <person name="Gautier V."/>
            <person name="Ament-Velasquez S.L."/>
            <person name="Kruys A."/>
            <person name="Hutchinson M.I."/>
            <person name="Powell A.J."/>
            <person name="Barry K."/>
            <person name="Miller A.N."/>
            <person name="Grigoriev I.V."/>
            <person name="Debuchy R."/>
            <person name="Gladieux P."/>
            <person name="Thoren M.H."/>
            <person name="Johannesson H."/>
        </authorList>
    </citation>
    <scope>NUCLEOTIDE SEQUENCE</scope>
    <source>
        <strain evidence="2">PSN4</strain>
    </source>
</reference>
<evidence type="ECO:0000256" key="1">
    <source>
        <dbReference type="SAM" id="Phobius"/>
    </source>
</evidence>
<gene>
    <name evidence="2" type="ORF">QBC47DRAFT_351238</name>
</gene>
<dbReference type="AlphaFoldDB" id="A0AAJ0F5D1"/>
<feature type="transmembrane region" description="Helical" evidence="1">
    <location>
        <begin position="444"/>
        <end position="463"/>
    </location>
</feature>
<feature type="transmembrane region" description="Helical" evidence="1">
    <location>
        <begin position="184"/>
        <end position="209"/>
    </location>
</feature>
<feature type="transmembrane region" description="Helical" evidence="1">
    <location>
        <begin position="483"/>
        <end position="503"/>
    </location>
</feature>
<protein>
    <submittedName>
        <fullName evidence="2">Uncharacterized protein</fullName>
    </submittedName>
</protein>
<comment type="caution">
    <text evidence="2">The sequence shown here is derived from an EMBL/GenBank/DDBJ whole genome shotgun (WGS) entry which is preliminary data.</text>
</comment>
<keyword evidence="1" id="KW-0472">Membrane</keyword>
<feature type="transmembrane region" description="Helical" evidence="1">
    <location>
        <begin position="261"/>
        <end position="282"/>
    </location>
</feature>
<accession>A0AAJ0F5D1</accession>
<feature type="transmembrane region" description="Helical" evidence="1">
    <location>
        <begin position="229"/>
        <end position="249"/>
    </location>
</feature>
<dbReference type="Proteomes" id="UP001239445">
    <property type="component" value="Unassembled WGS sequence"/>
</dbReference>
<feature type="non-terminal residue" evidence="2">
    <location>
        <position position="610"/>
    </location>
</feature>